<dbReference type="InterPro" id="IPR050250">
    <property type="entry name" value="Macrolide_Exporter_MacB"/>
</dbReference>
<dbReference type="PANTHER" id="PTHR30572">
    <property type="entry name" value="MEMBRANE COMPONENT OF TRANSPORTER-RELATED"/>
    <property type="match status" value="1"/>
</dbReference>
<dbReference type="OrthoDB" id="3237237at2"/>
<dbReference type="STRING" id="1122142.SAMN02910414_00540"/>
<dbReference type="EMBL" id="FNPG01000006">
    <property type="protein sequence ID" value="SDY01414.1"/>
    <property type="molecule type" value="Genomic_DNA"/>
</dbReference>
<keyword evidence="1" id="KW-1133">Transmembrane helix</keyword>
<dbReference type="GO" id="GO:0005886">
    <property type="term" value="C:plasma membrane"/>
    <property type="evidence" value="ECO:0007669"/>
    <property type="project" value="TreeGrafter"/>
</dbReference>
<proteinExistence type="predicted"/>
<evidence type="ECO:0000313" key="3">
    <source>
        <dbReference type="EMBL" id="SDY01414.1"/>
    </source>
</evidence>
<feature type="transmembrane region" description="Helical" evidence="1">
    <location>
        <begin position="322"/>
        <end position="344"/>
    </location>
</feature>
<feature type="transmembrane region" description="Helical" evidence="1">
    <location>
        <begin position="275"/>
        <end position="301"/>
    </location>
</feature>
<name>A0A1H3GFZ1_9FIRM</name>
<dbReference type="RefSeq" id="WP_074715945.1">
    <property type="nucleotide sequence ID" value="NZ_FNPG01000006.1"/>
</dbReference>
<dbReference type="PANTHER" id="PTHR30572:SF4">
    <property type="entry name" value="ABC TRANSPORTER PERMEASE YTRF"/>
    <property type="match status" value="1"/>
</dbReference>
<dbReference type="Pfam" id="PF12704">
    <property type="entry name" value="MacB_PCD"/>
    <property type="match status" value="1"/>
</dbReference>
<feature type="transmembrane region" description="Helical" evidence="1">
    <location>
        <begin position="12"/>
        <end position="34"/>
    </location>
</feature>
<sequence length="406" mass="46999">MRAFKFFVNKIFLRKIVLCISVIFLMLFVNYTVFSSSRTLISSYQGSKQMQSMNPENSYVGMENVSDDEQDISEEKVQEVYKYLEKNCQYSMYHEGEMIHIPINNEITEIPITYINEEYYKLSNIELSKGKKLNFDFKFSKNAEIPVLVGNELAKDYPIGSKIKIKTGSFDKKIVLKVSGVLKKDFCYTNNRLFCSQEYQNFSIIFPVNRSVIKNANLDLLENGLYNLIILNTNKESANKVSKVIKDKLNINIEFMSREQNKAFFDDYLYSAIRFIGIIVGIILLITMSISIWNVIVSVRLMKKDFTISLLTGLSYSKLRKILYSFYTLMFSADTMIVFLIIFFDRKRAWHEKNSYGCIYGVLGLADKDWMALLIVIVVDVIVGTILVESMMYKIKKIPISLGVLQ</sequence>
<dbReference type="AlphaFoldDB" id="A0A1H3GFZ1"/>
<gene>
    <name evidence="3" type="ORF">SAMN02910414_00540</name>
</gene>
<protein>
    <submittedName>
        <fullName evidence="3">MacB-like core domain-containing protein</fullName>
    </submittedName>
</protein>
<keyword evidence="1" id="KW-0812">Transmembrane</keyword>
<feature type="domain" description="MacB-like periplasmic core" evidence="2">
    <location>
        <begin position="16"/>
        <end position="243"/>
    </location>
</feature>
<accession>A0A1H3GFZ1</accession>
<feature type="transmembrane region" description="Helical" evidence="1">
    <location>
        <begin position="370"/>
        <end position="388"/>
    </location>
</feature>
<keyword evidence="4" id="KW-1185">Reference proteome</keyword>
<dbReference type="GO" id="GO:0022857">
    <property type="term" value="F:transmembrane transporter activity"/>
    <property type="evidence" value="ECO:0007669"/>
    <property type="project" value="TreeGrafter"/>
</dbReference>
<dbReference type="Proteomes" id="UP000183918">
    <property type="component" value="Unassembled WGS sequence"/>
</dbReference>
<evidence type="ECO:0000259" key="2">
    <source>
        <dbReference type="Pfam" id="PF12704"/>
    </source>
</evidence>
<keyword evidence="1" id="KW-0472">Membrane</keyword>
<organism evidence="3 4">
    <name type="scientific">Lachnobacterium bovis DSM 14045</name>
    <dbReference type="NCBI Taxonomy" id="1122142"/>
    <lineage>
        <taxon>Bacteria</taxon>
        <taxon>Bacillati</taxon>
        <taxon>Bacillota</taxon>
        <taxon>Clostridia</taxon>
        <taxon>Lachnospirales</taxon>
        <taxon>Lachnospiraceae</taxon>
        <taxon>Lachnobacterium</taxon>
    </lineage>
</organism>
<evidence type="ECO:0000313" key="4">
    <source>
        <dbReference type="Proteomes" id="UP000183918"/>
    </source>
</evidence>
<dbReference type="InterPro" id="IPR025857">
    <property type="entry name" value="MacB_PCD"/>
</dbReference>
<evidence type="ECO:0000256" key="1">
    <source>
        <dbReference type="SAM" id="Phobius"/>
    </source>
</evidence>
<reference evidence="3 4" key="1">
    <citation type="submission" date="2016-10" db="EMBL/GenBank/DDBJ databases">
        <authorList>
            <person name="de Groot N.N."/>
        </authorList>
    </citation>
    <scope>NUCLEOTIDE SEQUENCE [LARGE SCALE GENOMIC DNA]</scope>
    <source>
        <strain evidence="3 4">DSM 14045</strain>
    </source>
</reference>